<keyword evidence="3 13" id="KW-0597">Phosphoprotein</keyword>
<keyword evidence="5 12" id="KW-0805">Transcription regulation</keyword>
<dbReference type="Gene3D" id="3.40.50.2300">
    <property type="match status" value="1"/>
</dbReference>
<dbReference type="SUPFAM" id="SSF46785">
    <property type="entry name" value="Winged helix' DNA-binding domain"/>
    <property type="match status" value="1"/>
</dbReference>
<dbReference type="Pfam" id="PF00447">
    <property type="entry name" value="HSF_DNA-bind"/>
    <property type="match status" value="1"/>
</dbReference>
<dbReference type="GO" id="GO:0005634">
    <property type="term" value="C:nucleus"/>
    <property type="evidence" value="ECO:0007669"/>
    <property type="project" value="UniProtKB-SubCell"/>
</dbReference>
<feature type="compositionally biased region" description="Low complexity" evidence="15">
    <location>
        <begin position="214"/>
        <end position="226"/>
    </location>
</feature>
<feature type="domain" description="Response regulatory" evidence="16">
    <location>
        <begin position="366"/>
        <end position="480"/>
    </location>
</feature>
<evidence type="ECO:0000256" key="3">
    <source>
        <dbReference type="ARBA" id="ARBA00022553"/>
    </source>
</evidence>
<comment type="similarity">
    <text evidence="11">Belongs to the SKN7 family.</text>
</comment>
<dbReference type="InterPro" id="IPR036390">
    <property type="entry name" value="WH_DNA-bd_sf"/>
</dbReference>
<organism evidence="17 18">
    <name type="scientific">Elsinoe australis</name>
    <dbReference type="NCBI Taxonomy" id="40998"/>
    <lineage>
        <taxon>Eukaryota</taxon>
        <taxon>Fungi</taxon>
        <taxon>Dikarya</taxon>
        <taxon>Ascomycota</taxon>
        <taxon>Pezizomycotina</taxon>
        <taxon>Dothideomycetes</taxon>
        <taxon>Dothideomycetidae</taxon>
        <taxon>Myriangiales</taxon>
        <taxon>Elsinoaceae</taxon>
        <taxon>Elsinoe</taxon>
    </lineage>
</organism>
<dbReference type="PROSITE" id="PS00434">
    <property type="entry name" value="HSF_DOMAIN"/>
    <property type="match status" value="1"/>
</dbReference>
<evidence type="ECO:0000259" key="16">
    <source>
        <dbReference type="PROSITE" id="PS50110"/>
    </source>
</evidence>
<protein>
    <recommendedName>
        <fullName evidence="12">Transcription factor</fullName>
    </recommendedName>
</protein>
<evidence type="ECO:0000256" key="12">
    <source>
        <dbReference type="PIRNR" id="PIRNR002595"/>
    </source>
</evidence>
<dbReference type="InterPro" id="IPR000232">
    <property type="entry name" value="HSF_DNA-bd"/>
</dbReference>
<evidence type="ECO:0000256" key="15">
    <source>
        <dbReference type="SAM" id="MobiDB-lite"/>
    </source>
</evidence>
<dbReference type="AlphaFoldDB" id="A0A2P7ZDY3"/>
<keyword evidence="9 12" id="KW-0539">Nucleus</keyword>
<dbReference type="SUPFAM" id="SSF52172">
    <property type="entry name" value="CheY-like"/>
    <property type="match status" value="1"/>
</dbReference>
<gene>
    <name evidence="17" type="ORF">B9Z65_5401</name>
</gene>
<dbReference type="GO" id="GO:0006357">
    <property type="term" value="P:regulation of transcription by RNA polymerase II"/>
    <property type="evidence" value="ECO:0007669"/>
    <property type="project" value="UniProtKB-UniRule"/>
</dbReference>
<keyword evidence="6 14" id="KW-0175">Coiled coil</keyword>
<evidence type="ECO:0000313" key="18">
    <source>
        <dbReference type="Proteomes" id="UP000243723"/>
    </source>
</evidence>
<evidence type="ECO:0000256" key="5">
    <source>
        <dbReference type="ARBA" id="ARBA00023015"/>
    </source>
</evidence>
<dbReference type="InterPro" id="IPR036388">
    <property type="entry name" value="WH-like_DNA-bd_sf"/>
</dbReference>
<evidence type="ECO:0000256" key="13">
    <source>
        <dbReference type="PROSITE-ProRule" id="PRU00169"/>
    </source>
</evidence>
<comment type="caution">
    <text evidence="17">The sequence shown here is derived from an EMBL/GenBank/DDBJ whole genome shotgun (WGS) entry which is preliminary data.</text>
</comment>
<evidence type="ECO:0000256" key="7">
    <source>
        <dbReference type="ARBA" id="ARBA00023125"/>
    </source>
</evidence>
<evidence type="ECO:0000256" key="14">
    <source>
        <dbReference type="SAM" id="Coils"/>
    </source>
</evidence>
<reference evidence="17 18" key="1">
    <citation type="submission" date="2017-05" db="EMBL/GenBank/DDBJ databases">
        <title>Draft genome sequence of Elsinoe australis.</title>
        <authorList>
            <person name="Cheng Q."/>
        </authorList>
    </citation>
    <scope>NUCLEOTIDE SEQUENCE [LARGE SCALE GENOMIC DNA]</scope>
    <source>
        <strain evidence="17 18">NL1</strain>
    </source>
</reference>
<feature type="region of interest" description="Disordered" evidence="15">
    <location>
        <begin position="207"/>
        <end position="231"/>
    </location>
</feature>
<feature type="coiled-coil region" evidence="14">
    <location>
        <begin position="133"/>
        <end position="167"/>
    </location>
</feature>
<dbReference type="STRING" id="40998.A0A2P7ZDY3"/>
<dbReference type="CDD" id="cd17546">
    <property type="entry name" value="REC_hyHK_CKI1_RcsC-like"/>
    <property type="match status" value="1"/>
</dbReference>
<dbReference type="PROSITE" id="PS50110">
    <property type="entry name" value="RESPONSE_REGULATORY"/>
    <property type="match status" value="1"/>
</dbReference>
<feature type="compositionally biased region" description="Low complexity" evidence="15">
    <location>
        <begin position="610"/>
        <end position="628"/>
    </location>
</feature>
<keyword evidence="4" id="KW-0902">Two-component regulatory system</keyword>
<feature type="region of interest" description="Disordered" evidence="15">
    <location>
        <begin position="334"/>
        <end position="358"/>
    </location>
</feature>
<dbReference type="GO" id="GO:0043565">
    <property type="term" value="F:sequence-specific DNA binding"/>
    <property type="evidence" value="ECO:0007669"/>
    <property type="project" value="InterPro"/>
</dbReference>
<comment type="subcellular location">
    <subcellularLocation>
        <location evidence="1 12">Nucleus</location>
    </subcellularLocation>
</comment>
<dbReference type="PRINTS" id="PR00056">
    <property type="entry name" value="HSFDOMAIN"/>
</dbReference>
<keyword evidence="18" id="KW-1185">Reference proteome</keyword>
<dbReference type="InterPro" id="IPR014402">
    <property type="entry name" value="Sig_transdc_resp-reg_Skn7"/>
</dbReference>
<feature type="compositionally biased region" description="Polar residues" evidence="15">
    <location>
        <begin position="563"/>
        <end position="580"/>
    </location>
</feature>
<keyword evidence="8 12" id="KW-0804">Transcription</keyword>
<dbReference type="Gene3D" id="1.10.10.10">
    <property type="entry name" value="Winged helix-like DNA-binding domain superfamily/Winged helix DNA-binding domain"/>
    <property type="match status" value="1"/>
</dbReference>
<accession>A0A2P7ZDY3</accession>
<keyword evidence="7 12" id="KW-0238">DNA-binding</keyword>
<evidence type="ECO:0000256" key="9">
    <source>
        <dbReference type="ARBA" id="ARBA00023242"/>
    </source>
</evidence>
<evidence type="ECO:0000256" key="6">
    <source>
        <dbReference type="ARBA" id="ARBA00023054"/>
    </source>
</evidence>
<name>A0A2P7ZDY3_9PEZI</name>
<dbReference type="GO" id="GO:0000156">
    <property type="term" value="F:phosphorelay response regulator activity"/>
    <property type="evidence" value="ECO:0007669"/>
    <property type="project" value="InterPro"/>
</dbReference>
<dbReference type="FunFam" id="1.10.10.10:FF:000380">
    <property type="entry name" value="Transcription factor SKN7"/>
    <property type="match status" value="1"/>
</dbReference>
<proteinExistence type="inferred from homology"/>
<dbReference type="OrthoDB" id="424572at2759"/>
<dbReference type="GO" id="GO:0003700">
    <property type="term" value="F:DNA-binding transcription factor activity"/>
    <property type="evidence" value="ECO:0007669"/>
    <property type="project" value="UniProtKB-UniRule"/>
</dbReference>
<dbReference type="PIRSF" id="PIRSF002595">
    <property type="entry name" value="RR_SKN7"/>
    <property type="match status" value="1"/>
</dbReference>
<dbReference type="SMART" id="SM00448">
    <property type="entry name" value="REC"/>
    <property type="match status" value="1"/>
</dbReference>
<dbReference type="InterPro" id="IPR001789">
    <property type="entry name" value="Sig_transdc_resp-reg_receiver"/>
</dbReference>
<comment type="subunit">
    <text evidence="2">Homotrimer.</text>
</comment>
<dbReference type="PANTHER" id="PTHR45339">
    <property type="entry name" value="HYBRID SIGNAL TRANSDUCTION HISTIDINE KINASE J"/>
    <property type="match status" value="1"/>
</dbReference>
<evidence type="ECO:0000256" key="11">
    <source>
        <dbReference type="ARBA" id="ARBA00061465"/>
    </source>
</evidence>
<evidence type="ECO:0000313" key="17">
    <source>
        <dbReference type="EMBL" id="PSK46433.1"/>
    </source>
</evidence>
<dbReference type="FunFam" id="3.40.50.2300:FF:000212">
    <property type="entry name" value="Stress response regulator/HFS transcription factor"/>
    <property type="match status" value="1"/>
</dbReference>
<evidence type="ECO:0000256" key="10">
    <source>
        <dbReference type="ARBA" id="ARBA00057149"/>
    </source>
</evidence>
<dbReference type="Pfam" id="PF00072">
    <property type="entry name" value="Response_reg"/>
    <property type="match status" value="1"/>
</dbReference>
<sequence>MDAQGSNNSSDFVRKLYKMLENPQDESVVRWGDQGDSFVVLENEKFTKHILPKHFKHSNFASFVRQLNKYDFHKVRHNNEDNNSSPYGAGAWEFKHPDFRANNKDALDNIRRKAPAPRKPNAMGEDILPTQQMDMFNTQLVATQQQLQQLQERYNELSMHHSLLLQELIGVQKTVVNHEHVMQYVMNFLQSIDAQRRRESRVANPFAPPAVNGSAPASAAPVQAPPVEEDIPASPLQHASKLLGEVNAEHMLNTRNLEQMNELAMRMNHALTTPPPDMGFRNGRAAIKPGGPHSASSSTISYGDLDTMVYPVGQTQGIDPMYSEHIHNIPYALPAKGEERPGPAPGQPEPRKKSAAMDPGWIRPPQVLLVEDDPTCRRIGSKFLYAFHCNIDSSFDGLEAVNKMNAGQKYDLVLMDIIMPNLDGVSATHLIRQFDNTPIIAMTSNIRSDDISMYFQHGMNDVLPKPFTKEGLLSMLEKHLGHLKKSAQGLEMGPPGSLPQSGKQSLKSDESPATSPATVTNWNSPGPHITGISPASGEGEYTAVQQGGYQMTSSGMNPGPSPQAMTFGTSPQGMRQQLPGQQPHRRQISEISGGAGDMGPEIKRQHMYAQQPPQMGQPMPNPMMQQRR</sequence>
<feature type="region of interest" description="Disordered" evidence="15">
    <location>
        <begin position="486"/>
        <end position="628"/>
    </location>
</feature>
<feature type="modified residue" description="4-aspartylphosphate" evidence="13">
    <location>
        <position position="416"/>
    </location>
</feature>
<evidence type="ECO:0000256" key="4">
    <source>
        <dbReference type="ARBA" id="ARBA00023012"/>
    </source>
</evidence>
<feature type="compositionally biased region" description="Polar residues" evidence="15">
    <location>
        <begin position="498"/>
        <end position="524"/>
    </location>
</feature>
<feature type="compositionally biased region" description="Polar residues" evidence="15">
    <location>
        <begin position="543"/>
        <end position="556"/>
    </location>
</feature>
<evidence type="ECO:0000256" key="2">
    <source>
        <dbReference type="ARBA" id="ARBA00011233"/>
    </source>
</evidence>
<dbReference type="EMBL" id="NHZQ01000236">
    <property type="protein sequence ID" value="PSK46433.1"/>
    <property type="molecule type" value="Genomic_DNA"/>
</dbReference>
<dbReference type="SMART" id="SM00415">
    <property type="entry name" value="HSF"/>
    <property type="match status" value="1"/>
</dbReference>
<comment type="function">
    <text evidence="10">Transcription factor that is part of a SLN1-YPD1-SKN7 two-component regulatory system, which controls gene expression in response to changes in the osmolarity of the extracellular environment. Under low osmotic conditions, phosphorylated and activated by the phosphorelay intermediate protein YPD1. Also activated in response to oxidative stress, independent on the two-component regulatory system. Regulates heat shock genes in response to oxidative stress and genes involved in cell wall integrity in response to osmotic changes.</text>
</comment>
<evidence type="ECO:0000256" key="8">
    <source>
        <dbReference type="ARBA" id="ARBA00023163"/>
    </source>
</evidence>
<dbReference type="PANTHER" id="PTHR45339:SF1">
    <property type="entry name" value="HYBRID SIGNAL TRANSDUCTION HISTIDINE KINASE J"/>
    <property type="match status" value="1"/>
</dbReference>
<evidence type="ECO:0000256" key="1">
    <source>
        <dbReference type="ARBA" id="ARBA00004123"/>
    </source>
</evidence>
<dbReference type="Proteomes" id="UP000243723">
    <property type="component" value="Unassembled WGS sequence"/>
</dbReference>
<dbReference type="InterPro" id="IPR011006">
    <property type="entry name" value="CheY-like_superfamily"/>
</dbReference>